<dbReference type="OrthoDB" id="5960247at2759"/>
<feature type="chain" id="PRO_5034860923" evidence="3">
    <location>
        <begin position="20"/>
        <end position="646"/>
    </location>
</feature>
<feature type="compositionally biased region" description="Basic and acidic residues" evidence="2">
    <location>
        <begin position="92"/>
        <end position="101"/>
    </location>
</feature>
<evidence type="ECO:0000256" key="3">
    <source>
        <dbReference type="SAM" id="SignalP"/>
    </source>
</evidence>
<dbReference type="PANTHER" id="PTHR11486">
    <property type="entry name" value="FIBROBLAST GROWTH FACTOR"/>
    <property type="match status" value="1"/>
</dbReference>
<dbReference type="KEGG" id="hazt:108672605"/>
<evidence type="ECO:0000313" key="5">
    <source>
        <dbReference type="RefSeq" id="XP_018015793.1"/>
    </source>
</evidence>
<keyword evidence="3" id="KW-0732">Signal</keyword>
<protein>
    <submittedName>
        <fullName evidence="5">Uncharacterized protein LOC108672605</fullName>
    </submittedName>
</protein>
<feature type="compositionally biased region" description="Basic and acidic residues" evidence="2">
    <location>
        <begin position="615"/>
        <end position="629"/>
    </location>
</feature>
<feature type="compositionally biased region" description="Basic residues" evidence="2">
    <location>
        <begin position="71"/>
        <end position="85"/>
    </location>
</feature>
<feature type="signal peptide" evidence="3">
    <location>
        <begin position="1"/>
        <end position="19"/>
    </location>
</feature>
<dbReference type="GeneID" id="108672605"/>
<dbReference type="GO" id="GO:0008083">
    <property type="term" value="F:growth factor activity"/>
    <property type="evidence" value="ECO:0007669"/>
    <property type="project" value="InterPro"/>
</dbReference>
<feature type="compositionally biased region" description="Low complexity" evidence="2">
    <location>
        <begin position="430"/>
        <end position="439"/>
    </location>
</feature>
<feature type="compositionally biased region" description="Polar residues" evidence="2">
    <location>
        <begin position="567"/>
        <end position="595"/>
    </location>
</feature>
<evidence type="ECO:0000256" key="1">
    <source>
        <dbReference type="ARBA" id="ARBA00007936"/>
    </source>
</evidence>
<organism evidence="4 5">
    <name type="scientific">Hyalella azteca</name>
    <name type="common">Amphipod</name>
    <dbReference type="NCBI Taxonomy" id="294128"/>
    <lineage>
        <taxon>Eukaryota</taxon>
        <taxon>Metazoa</taxon>
        <taxon>Ecdysozoa</taxon>
        <taxon>Arthropoda</taxon>
        <taxon>Crustacea</taxon>
        <taxon>Multicrustacea</taxon>
        <taxon>Malacostraca</taxon>
        <taxon>Eumalacostraca</taxon>
        <taxon>Peracarida</taxon>
        <taxon>Amphipoda</taxon>
        <taxon>Senticaudata</taxon>
        <taxon>Talitrida</taxon>
        <taxon>Talitroidea</taxon>
        <taxon>Hyalellidae</taxon>
        <taxon>Hyalella</taxon>
    </lineage>
</organism>
<comment type="similarity">
    <text evidence="1">Belongs to the heparin-binding growth factors family.</text>
</comment>
<evidence type="ECO:0000256" key="2">
    <source>
        <dbReference type="SAM" id="MobiDB-lite"/>
    </source>
</evidence>
<dbReference type="RefSeq" id="XP_018015793.1">
    <property type="nucleotide sequence ID" value="XM_018160304.2"/>
</dbReference>
<feature type="region of interest" description="Disordered" evidence="2">
    <location>
        <begin position="430"/>
        <end position="449"/>
    </location>
</feature>
<accession>A0A8B7NQ36</accession>
<reference evidence="5" key="1">
    <citation type="submission" date="2025-08" db="UniProtKB">
        <authorList>
            <consortium name="RefSeq"/>
        </authorList>
    </citation>
    <scope>IDENTIFICATION</scope>
    <source>
        <tissue evidence="5">Whole organism</tissue>
    </source>
</reference>
<dbReference type="Gene3D" id="2.80.10.50">
    <property type="match status" value="1"/>
</dbReference>
<feature type="compositionally biased region" description="Polar residues" evidence="2">
    <location>
        <begin position="111"/>
        <end position="122"/>
    </location>
</feature>
<name>A0A8B7NQ36_HYAAZ</name>
<sequence length="646" mass="74111">MQNKVLIVLLCFEFGLSSGLSVYNRSSDSPLLGPRRPDHSSFSHLELHRPLFSASGAFQSANPSNSDVRPHLRRHQTWNRPRRSKLNQSMHTDQRRFRYRESSPGGAEITRLSTLSTSNVSSHRLRKNRKGLTEPIRLLRDRDDVYRDSELEDGTRNPRSANGTNRFHEVFINNVVLVSASSHQVIVITPEGQVKTERMEGQASHNVHPRALLNIRNFGGTHAATVVQSMSLGLFLCIDRSGHLYATCNYNRECEFLYNFEDTNYNSLQSYIYRRLFITVSQRGTIRRSKPHQGPLGMNQSFLPLSIPETKAREVLSIFYKENPTELQHCADYRGFVPSNAVKPLTITPTPRIRHKKRKRINVPQNTTGQVRLPNHPLGHGTTSVYHIRGRQQPTELPPLNRHRHPLPGYANVITSTTPPLYSVKISTTTISPSTTDSSSPRRKKKRCKTVECRRKRRKKRKEKIRQAYRSCMSLEQDRRRKCVLTQRKKFIRRKHRLNVHPHLRTTTPEPSVNIPTTITPSLVELPPTTPHSRAPSPNLLRNEVVSFHRNNDLFPPNSFSLSFSNRSQGRPSASSNGQQPFHRTPSWSPAQPRTPSGGGRRVPAPRRRLVARTRVLEGPKARQYENKSERHKRLRGRNLQQNQIQ</sequence>
<dbReference type="Pfam" id="PF00167">
    <property type="entry name" value="FGF"/>
    <property type="match status" value="1"/>
</dbReference>
<gene>
    <name evidence="5" type="primary">LOC108672605</name>
</gene>
<feature type="region of interest" description="Disordered" evidence="2">
    <location>
        <begin position="59"/>
        <end position="128"/>
    </location>
</feature>
<feature type="region of interest" description="Disordered" evidence="2">
    <location>
        <begin position="556"/>
        <end position="646"/>
    </location>
</feature>
<keyword evidence="4" id="KW-1185">Reference proteome</keyword>
<dbReference type="SUPFAM" id="SSF50353">
    <property type="entry name" value="Cytokine"/>
    <property type="match status" value="1"/>
</dbReference>
<dbReference type="AlphaFoldDB" id="A0A8B7NQ36"/>
<dbReference type="CDD" id="cd00058">
    <property type="entry name" value="beta-trefoil_FGF"/>
    <property type="match status" value="1"/>
</dbReference>
<dbReference type="InterPro" id="IPR008996">
    <property type="entry name" value="IL1/FGF"/>
</dbReference>
<dbReference type="InterPro" id="IPR056378">
    <property type="entry name" value="Let-756-like_FGF"/>
</dbReference>
<proteinExistence type="inferred from homology"/>
<dbReference type="SMART" id="SM00442">
    <property type="entry name" value="FGF"/>
    <property type="match status" value="1"/>
</dbReference>
<dbReference type="Proteomes" id="UP000694843">
    <property type="component" value="Unplaced"/>
</dbReference>
<feature type="compositionally biased region" description="Low complexity" evidence="2">
    <location>
        <begin position="556"/>
        <end position="566"/>
    </location>
</feature>
<evidence type="ECO:0000313" key="4">
    <source>
        <dbReference type="Proteomes" id="UP000694843"/>
    </source>
</evidence>
<dbReference type="InterPro" id="IPR002209">
    <property type="entry name" value="Fibroblast_GF_fam"/>
</dbReference>